<protein>
    <submittedName>
        <fullName evidence="1">Uncharacterized protein</fullName>
    </submittedName>
</protein>
<accession>A0A2T5JHS4</accession>
<evidence type="ECO:0000313" key="1">
    <source>
        <dbReference type="EMBL" id="PTR05334.1"/>
    </source>
</evidence>
<name>A0A2T5JHS4_9RHOB</name>
<dbReference type="EMBL" id="QAOT01000067">
    <property type="protein sequence ID" value="PTR05334.1"/>
    <property type="molecule type" value="Genomic_DNA"/>
</dbReference>
<proteinExistence type="predicted"/>
<organism evidence="1 2">
    <name type="scientific">Cereibacter azotoformans</name>
    <dbReference type="NCBI Taxonomy" id="43057"/>
    <lineage>
        <taxon>Bacteria</taxon>
        <taxon>Pseudomonadati</taxon>
        <taxon>Pseudomonadota</taxon>
        <taxon>Alphaproteobacteria</taxon>
        <taxon>Rhodobacterales</taxon>
        <taxon>Paracoccaceae</taxon>
        <taxon>Cereibacter</taxon>
    </lineage>
</organism>
<dbReference type="AlphaFoldDB" id="A0A2T5JHS4"/>
<dbReference type="Proteomes" id="UP000244060">
    <property type="component" value="Unassembled WGS sequence"/>
</dbReference>
<feature type="non-terminal residue" evidence="1">
    <location>
        <position position="313"/>
    </location>
</feature>
<sequence>MRRAVATRRIRSSRRRQGWATLLATRSLTGSNLAVFWRISDGTETGPITMGMGTSLLWQFSVLEFEGPWDTAQPAATAVTADNVQTKRFSIGPTGSFPPTPHLALAMITVDSMSSIADWVTFSGGFGIIHDVRTGINPGCPPLIIGSRIVEDGSPQSTDVAYEQIADERVGYIAVFAPAAATEEPDATTLTAEGLSTQAAGLGPVTLAQMHGLVGTSLQAGAAALGQPVLSGRASLTAEDLGTGAAALGAPQVGQRHAAAATPLAGGAASLGLAVIGQRHELAAAGLATTGAGLGQPAVTVGGGLLAASLGAG</sequence>
<gene>
    <name evidence="1" type="ORF">C8J28_1671</name>
</gene>
<reference evidence="1 2" key="1">
    <citation type="submission" date="2018-04" db="EMBL/GenBank/DDBJ databases">
        <title>Genomic Encyclopedia of Type Strains, Phase III (KMG-III): the genomes of soil and plant-associated and newly described type strains.</title>
        <authorList>
            <person name="Whitman W."/>
        </authorList>
    </citation>
    <scope>NUCLEOTIDE SEQUENCE [LARGE SCALE GENOMIC DNA]</scope>
    <source>
        <strain evidence="1 2">KA25</strain>
    </source>
</reference>
<keyword evidence="2" id="KW-1185">Reference proteome</keyword>
<evidence type="ECO:0000313" key="2">
    <source>
        <dbReference type="Proteomes" id="UP000244060"/>
    </source>
</evidence>
<comment type="caution">
    <text evidence="1">The sequence shown here is derived from an EMBL/GenBank/DDBJ whole genome shotgun (WGS) entry which is preliminary data.</text>
</comment>